<protein>
    <submittedName>
        <fullName evidence="10">Putative membrane protein</fullName>
    </submittedName>
</protein>
<evidence type="ECO:0000313" key="11">
    <source>
        <dbReference type="Proteomes" id="UP000078228"/>
    </source>
</evidence>
<feature type="coiled-coil region" evidence="7">
    <location>
        <begin position="232"/>
        <end position="259"/>
    </location>
</feature>
<evidence type="ECO:0000256" key="6">
    <source>
        <dbReference type="RuleBase" id="RU004057"/>
    </source>
</evidence>
<dbReference type="Pfam" id="PF01618">
    <property type="entry name" value="MotA_ExbB"/>
    <property type="match status" value="1"/>
</dbReference>
<dbReference type="GO" id="GO:0015031">
    <property type="term" value="P:protein transport"/>
    <property type="evidence" value="ECO:0007669"/>
    <property type="project" value="UniProtKB-KW"/>
</dbReference>
<dbReference type="RefSeq" id="WP_064609779.1">
    <property type="nucleotide sequence ID" value="NZ_LXHB01000008.1"/>
</dbReference>
<keyword evidence="11" id="KW-1185">Reference proteome</keyword>
<evidence type="ECO:0000256" key="4">
    <source>
        <dbReference type="ARBA" id="ARBA00022989"/>
    </source>
</evidence>
<evidence type="ECO:0000259" key="9">
    <source>
        <dbReference type="Pfam" id="PF01618"/>
    </source>
</evidence>
<comment type="similarity">
    <text evidence="6">Belongs to the exbB/tolQ family.</text>
</comment>
<keyword evidence="6" id="KW-0813">Transport</keyword>
<keyword evidence="7" id="KW-0175">Coiled coil</keyword>
<keyword evidence="4 8" id="KW-1133">Transmembrane helix</keyword>
<sequence>MSTFALLFDAITAPINMAFLLVMLVLFIIGWVAIGRDDGHKPRHFIDSIPTLLTSIGILGTFFGIVLALLAFDDSDIKSHINDIISGMKTAFITSVMGLLLSIILKIWASIHQDKSENLDSDQVDASNILKFIEHHLTEQTNTQKKTAVIHEKLLQALTTHHEYVKQNNQQFAANLWDKLEETAQILTKSATEEVILALNQLIKDFNYQLTEQFGENFKQLNHAVFELIQWQENYKQQLEQMQIQYQNHTNAVAATQQAIENIHDNLSHIAHHTQSIPDSMERLADAIELNHTQIDTLYDHLATFADMKDKAVAALPVLSKQIDAMLQGMDDASQKLTEQFHQIRQSIEAQPSIMQSTTQELKNTLERLVGQLEIDIKNITEKHASNIKEQMNQLSNIAAQTLEDVSGSIEGQINNFNTAEAKKIESDLQQMGSALISMTSQFTKDYKELVNHMNNTIRHGRPMR</sequence>
<dbReference type="AlphaFoldDB" id="A0A198UNV8"/>
<evidence type="ECO:0000256" key="5">
    <source>
        <dbReference type="ARBA" id="ARBA00023136"/>
    </source>
</evidence>
<dbReference type="InterPro" id="IPR002898">
    <property type="entry name" value="MotA_ExbB_proton_chnl"/>
</dbReference>
<feature type="domain" description="MotA/TolQ/ExbB proton channel" evidence="9">
    <location>
        <begin position="44"/>
        <end position="119"/>
    </location>
</feature>
<dbReference type="SUPFAM" id="SSF58113">
    <property type="entry name" value="Apolipoprotein A-I"/>
    <property type="match status" value="1"/>
</dbReference>
<feature type="transmembrane region" description="Helical" evidence="8">
    <location>
        <begin position="52"/>
        <end position="72"/>
    </location>
</feature>
<feature type="transmembrane region" description="Helical" evidence="8">
    <location>
        <begin position="92"/>
        <end position="111"/>
    </location>
</feature>
<keyword evidence="2" id="KW-1003">Cell membrane</keyword>
<evidence type="ECO:0000313" key="10">
    <source>
        <dbReference type="EMBL" id="OAU97964.1"/>
    </source>
</evidence>
<evidence type="ECO:0000256" key="2">
    <source>
        <dbReference type="ARBA" id="ARBA00022475"/>
    </source>
</evidence>
<evidence type="ECO:0000256" key="3">
    <source>
        <dbReference type="ARBA" id="ARBA00022692"/>
    </source>
</evidence>
<dbReference type="GO" id="GO:0005886">
    <property type="term" value="C:plasma membrane"/>
    <property type="evidence" value="ECO:0007669"/>
    <property type="project" value="UniProtKB-SubCell"/>
</dbReference>
<proteinExistence type="inferred from homology"/>
<keyword evidence="5 8" id="KW-0472">Membrane</keyword>
<evidence type="ECO:0000256" key="8">
    <source>
        <dbReference type="SAM" id="Phobius"/>
    </source>
</evidence>
<dbReference type="Gene3D" id="1.10.287.950">
    <property type="entry name" value="Methyl-accepting chemotaxis protein"/>
    <property type="match status" value="1"/>
</dbReference>
<feature type="transmembrane region" description="Helical" evidence="8">
    <location>
        <begin position="7"/>
        <end position="32"/>
    </location>
</feature>
<dbReference type="PATRIC" id="fig|480.237.peg.878"/>
<evidence type="ECO:0000256" key="7">
    <source>
        <dbReference type="SAM" id="Coils"/>
    </source>
</evidence>
<organism evidence="10 11">
    <name type="scientific">Moraxella catarrhalis</name>
    <name type="common">Branhamella catarrhalis</name>
    <dbReference type="NCBI Taxonomy" id="480"/>
    <lineage>
        <taxon>Bacteria</taxon>
        <taxon>Pseudomonadati</taxon>
        <taxon>Pseudomonadota</taxon>
        <taxon>Gammaproteobacteria</taxon>
        <taxon>Moraxellales</taxon>
        <taxon>Moraxellaceae</taxon>
        <taxon>Moraxella</taxon>
    </lineage>
</organism>
<dbReference type="EMBL" id="LXHC01000004">
    <property type="protein sequence ID" value="OAU97964.1"/>
    <property type="molecule type" value="Genomic_DNA"/>
</dbReference>
<name>A0A198UNV8_MORCA</name>
<comment type="subcellular location">
    <subcellularLocation>
        <location evidence="1">Cell membrane</location>
        <topology evidence="1">Multi-pass membrane protein</topology>
    </subcellularLocation>
    <subcellularLocation>
        <location evidence="6">Membrane</location>
        <topology evidence="6">Multi-pass membrane protein</topology>
    </subcellularLocation>
</comment>
<comment type="caution">
    <text evidence="10">The sequence shown here is derived from an EMBL/GenBank/DDBJ whole genome shotgun (WGS) entry which is preliminary data.</text>
</comment>
<reference evidence="10 11" key="1">
    <citation type="journal article" date="2016" name="Genome Biol. Evol.">
        <title>Comparative Genomic Analyses of the Moraxella catarrhalis Serosensitive and Seroresistant Lineages Demonstrate Their Independent Evolution.</title>
        <authorList>
            <person name="Earl J.P."/>
            <person name="de Vries S.P."/>
            <person name="Ahmed A."/>
            <person name="Powell E."/>
            <person name="Schultz M.P."/>
            <person name="Hermans P.W."/>
            <person name="Hill D.J."/>
            <person name="Zhou Z."/>
            <person name="Constantinidou C.I."/>
            <person name="Hu F.Z."/>
            <person name="Bootsma H.J."/>
            <person name="Ehrlich G.D."/>
        </authorList>
    </citation>
    <scope>NUCLEOTIDE SEQUENCE [LARGE SCALE GENOMIC DNA]</scope>
    <source>
        <strain evidence="10 11">Z7542</strain>
    </source>
</reference>
<keyword evidence="3 8" id="KW-0812">Transmembrane</keyword>
<keyword evidence="6" id="KW-0653">Protein transport</keyword>
<gene>
    <name evidence="10" type="ORF">AO384_0211</name>
</gene>
<evidence type="ECO:0000256" key="1">
    <source>
        <dbReference type="ARBA" id="ARBA00004651"/>
    </source>
</evidence>
<accession>A0A198UNV8</accession>
<dbReference type="OrthoDB" id="9798009at2"/>
<dbReference type="Proteomes" id="UP000078228">
    <property type="component" value="Unassembled WGS sequence"/>
</dbReference>